<keyword evidence="6" id="KW-1185">Reference proteome</keyword>
<evidence type="ECO:0000313" key="6">
    <source>
        <dbReference type="Proteomes" id="UP000193450"/>
    </source>
</evidence>
<protein>
    <recommendedName>
        <fullName evidence="4">Type III secretion system flagellar brake protein YcgR PilZN domain-containing protein</fullName>
    </recommendedName>
</protein>
<evidence type="ECO:0000259" key="4">
    <source>
        <dbReference type="Pfam" id="PF07317"/>
    </source>
</evidence>
<name>A0A1X9NFP5_9GAMM</name>
<evidence type="ECO:0000256" key="2">
    <source>
        <dbReference type="ARBA" id="ARBA00022741"/>
    </source>
</evidence>
<sequence length="250" mass="29031">MTFIQSIIKKILPNSEQENTGTEDHYLQLERLRIDHDWITAKVTKNGEVYQSLILQVDIEHNELLIDELYPPDKLDHIEPGDTVEIYSQNTSKPVNFYSRILARETEGDEARWRLELPAEVGRNQSRSAYRVYVESEQDLEIELYSDNEPMLDVRIINISAEGIKLSFAEEIKDLIKDGQEFTDCIIRLPTGFDIDCDIVLRNLYSIRTPLPHILGGGKLTIANPQHRVKLQQYLASVQRQQRRRETRIA</sequence>
<keyword evidence="1" id="KW-0973">c-di-GMP</keyword>
<keyword evidence="2" id="KW-0547">Nucleotide-binding</keyword>
<evidence type="ECO:0000313" key="5">
    <source>
        <dbReference type="EMBL" id="ARN76001.1"/>
    </source>
</evidence>
<dbReference type="Pfam" id="PF07317">
    <property type="entry name" value="PilZN"/>
    <property type="match status" value="1"/>
</dbReference>
<keyword evidence="3" id="KW-0975">Bacterial flagellum</keyword>
<dbReference type="RefSeq" id="WP_085760204.1">
    <property type="nucleotide sequence ID" value="NZ_CP019343.1"/>
</dbReference>
<dbReference type="Gene3D" id="2.30.110.10">
    <property type="entry name" value="Electron Transport, Fmn-binding Protein, Chain A"/>
    <property type="match status" value="1"/>
</dbReference>
<dbReference type="InterPro" id="IPR012349">
    <property type="entry name" value="Split_barrel_FMN-bd"/>
</dbReference>
<dbReference type="GO" id="GO:0000166">
    <property type="term" value="F:nucleotide binding"/>
    <property type="evidence" value="ECO:0007669"/>
    <property type="project" value="UniProtKB-KW"/>
</dbReference>
<dbReference type="Gene3D" id="2.40.10.220">
    <property type="entry name" value="predicted glycosyltransferase like domains"/>
    <property type="match status" value="1"/>
</dbReference>
<dbReference type="AlphaFoldDB" id="A0A1X9NFP5"/>
<dbReference type="InterPro" id="IPR009926">
    <property type="entry name" value="T3SS_YcgR_PilZN"/>
</dbReference>
<evidence type="ECO:0000256" key="3">
    <source>
        <dbReference type="ARBA" id="ARBA00023143"/>
    </source>
</evidence>
<dbReference type="Proteomes" id="UP000193450">
    <property type="component" value="Chromosome"/>
</dbReference>
<dbReference type="EMBL" id="CP019343">
    <property type="protein sequence ID" value="ARN76001.1"/>
    <property type="molecule type" value="Genomic_DNA"/>
</dbReference>
<organism evidence="5 6">
    <name type="scientific">Oceanicoccus sagamiensis</name>
    <dbReference type="NCBI Taxonomy" id="716816"/>
    <lineage>
        <taxon>Bacteria</taxon>
        <taxon>Pseudomonadati</taxon>
        <taxon>Pseudomonadota</taxon>
        <taxon>Gammaproteobacteria</taxon>
        <taxon>Cellvibrionales</taxon>
        <taxon>Spongiibacteraceae</taxon>
        <taxon>Oceanicoccus</taxon>
    </lineage>
</organism>
<dbReference type="OrthoDB" id="5700980at2"/>
<dbReference type="STRING" id="716816.BST96_19020"/>
<gene>
    <name evidence="5" type="ORF">BST96_19020</name>
</gene>
<accession>A0A1X9NFP5</accession>
<proteinExistence type="predicted"/>
<reference evidence="5 6" key="1">
    <citation type="submission" date="2016-11" db="EMBL/GenBank/DDBJ databases">
        <title>Trade-off between light-utilization and light-protection in marine flavobacteria.</title>
        <authorList>
            <person name="Kumagai Y."/>
        </authorList>
    </citation>
    <scope>NUCLEOTIDE SEQUENCE [LARGE SCALE GENOMIC DNA]</scope>
    <source>
        <strain evidence="5 6">NBRC 107125</strain>
    </source>
</reference>
<feature type="domain" description="Type III secretion system flagellar brake protein YcgR PilZN" evidence="4">
    <location>
        <begin position="29"/>
        <end position="121"/>
    </location>
</feature>
<evidence type="ECO:0000256" key="1">
    <source>
        <dbReference type="ARBA" id="ARBA00022636"/>
    </source>
</evidence>
<dbReference type="KEGG" id="osg:BST96_19020"/>